<evidence type="ECO:0000313" key="9">
    <source>
        <dbReference type="EMBL" id="PDX57193.1"/>
    </source>
</evidence>
<dbReference type="PROSITE" id="PS50880">
    <property type="entry name" value="TOPRIM"/>
    <property type="match status" value="1"/>
</dbReference>
<evidence type="ECO:0000259" key="8">
    <source>
        <dbReference type="PROSITE" id="PS50880"/>
    </source>
</evidence>
<dbReference type="CDD" id="cd01025">
    <property type="entry name" value="TOPRIM_recR"/>
    <property type="match status" value="1"/>
</dbReference>
<dbReference type="PROSITE" id="PS01300">
    <property type="entry name" value="RECR"/>
    <property type="match status" value="1"/>
</dbReference>
<evidence type="ECO:0000313" key="10">
    <source>
        <dbReference type="Proteomes" id="UP000220752"/>
    </source>
</evidence>
<dbReference type="PANTHER" id="PTHR30446:SF0">
    <property type="entry name" value="RECOMBINATION PROTEIN RECR"/>
    <property type="match status" value="1"/>
</dbReference>
<dbReference type="RefSeq" id="WP_005941730.1">
    <property type="nucleotide sequence ID" value="NZ_CP065382.1"/>
</dbReference>
<dbReference type="InterPro" id="IPR023627">
    <property type="entry name" value="Rcmb_RecR"/>
</dbReference>
<keyword evidence="10" id="KW-1185">Reference proteome</keyword>
<gene>
    <name evidence="7" type="primary">recR</name>
    <name evidence="9" type="ORF">CGS46_11675</name>
</gene>
<dbReference type="GO" id="GO:0003677">
    <property type="term" value="F:DNA binding"/>
    <property type="evidence" value="ECO:0007669"/>
    <property type="project" value="UniProtKB-UniRule"/>
</dbReference>
<evidence type="ECO:0000256" key="7">
    <source>
        <dbReference type="HAMAP-Rule" id="MF_00017"/>
    </source>
</evidence>
<evidence type="ECO:0000256" key="3">
    <source>
        <dbReference type="ARBA" id="ARBA00022771"/>
    </source>
</evidence>
<dbReference type="Gene3D" id="3.30.60.80">
    <property type="match status" value="1"/>
</dbReference>
<dbReference type="HAMAP" id="MF_00017">
    <property type="entry name" value="RecR"/>
    <property type="match status" value="1"/>
</dbReference>
<dbReference type="InterPro" id="IPR015967">
    <property type="entry name" value="Rcmb_RecR_Znf"/>
</dbReference>
<comment type="function">
    <text evidence="7">May play a role in DNA repair. It seems to be involved in an RecBC-independent recombinational process of DNA repair. It may act with RecF and RecO.</text>
</comment>
<dbReference type="Pfam" id="PF02132">
    <property type="entry name" value="RecR_ZnF"/>
    <property type="match status" value="1"/>
</dbReference>
<dbReference type="NCBIfam" id="TIGR00615">
    <property type="entry name" value="recR"/>
    <property type="match status" value="1"/>
</dbReference>
<dbReference type="Gene3D" id="1.10.8.420">
    <property type="entry name" value="RecR Domain 1"/>
    <property type="match status" value="1"/>
</dbReference>
<dbReference type="InterPro" id="IPR000093">
    <property type="entry name" value="DNA_Rcmb_RecR"/>
</dbReference>
<comment type="caution">
    <text evidence="9">The sequence shown here is derived from an EMBL/GenBank/DDBJ whole genome shotgun (WGS) entry which is preliminary data.</text>
</comment>
<dbReference type="GO" id="GO:0008270">
    <property type="term" value="F:zinc ion binding"/>
    <property type="evidence" value="ECO:0007669"/>
    <property type="project" value="UniProtKB-KW"/>
</dbReference>
<keyword evidence="3 7" id="KW-0863">Zinc-finger</keyword>
<evidence type="ECO:0000256" key="4">
    <source>
        <dbReference type="ARBA" id="ARBA00022833"/>
    </source>
</evidence>
<dbReference type="InterPro" id="IPR034137">
    <property type="entry name" value="TOPRIM_RecR"/>
</dbReference>
<reference evidence="9 10" key="1">
    <citation type="journal article" date="2017" name="Front. Microbiol.">
        <title>New Insights into the Diversity of the Genus Faecalibacterium.</title>
        <authorList>
            <person name="Benevides L."/>
            <person name="Burman S."/>
            <person name="Martin R."/>
            <person name="Robert V."/>
            <person name="Thomas M."/>
            <person name="Miquel S."/>
            <person name="Chain F."/>
            <person name="Sokol H."/>
            <person name="Bermudez-Humaran L.G."/>
            <person name="Morrison M."/>
            <person name="Langella P."/>
            <person name="Azevedo V.A."/>
            <person name="Chatel J.M."/>
            <person name="Soares S."/>
        </authorList>
    </citation>
    <scope>NUCLEOTIDE SEQUENCE [LARGE SCALE GENOMIC DNA]</scope>
    <source>
        <strain evidence="10">CNCM I-4540</strain>
    </source>
</reference>
<accession>A0A2A6ZNJ9</accession>
<dbReference type="Proteomes" id="UP000220752">
    <property type="component" value="Unassembled WGS sequence"/>
</dbReference>
<dbReference type="Pfam" id="PF13662">
    <property type="entry name" value="Toprim_4"/>
    <property type="match status" value="1"/>
</dbReference>
<dbReference type="InterPro" id="IPR006171">
    <property type="entry name" value="TOPRIM_dom"/>
</dbReference>
<feature type="zinc finger region" description="C4-type" evidence="7">
    <location>
        <begin position="58"/>
        <end position="73"/>
    </location>
</feature>
<evidence type="ECO:0000256" key="2">
    <source>
        <dbReference type="ARBA" id="ARBA00022763"/>
    </source>
</evidence>
<dbReference type="Pfam" id="PF21176">
    <property type="entry name" value="RecR_HhH"/>
    <property type="match status" value="1"/>
</dbReference>
<evidence type="ECO:0000256" key="1">
    <source>
        <dbReference type="ARBA" id="ARBA00022723"/>
    </source>
</evidence>
<organism evidence="9 10">
    <name type="scientific">Faecalibacterium langellae</name>
    <dbReference type="NCBI Taxonomy" id="3435293"/>
    <lineage>
        <taxon>Bacteria</taxon>
        <taxon>Bacillati</taxon>
        <taxon>Bacillota</taxon>
        <taxon>Clostridia</taxon>
        <taxon>Eubacteriales</taxon>
        <taxon>Oscillospiraceae</taxon>
        <taxon>Faecalibacterium</taxon>
    </lineage>
</organism>
<dbReference type="PANTHER" id="PTHR30446">
    <property type="entry name" value="RECOMBINATION PROTEIN RECR"/>
    <property type="match status" value="1"/>
</dbReference>
<keyword evidence="5 7" id="KW-0233">DNA recombination</keyword>
<keyword evidence="4 7" id="KW-0862">Zinc</keyword>
<dbReference type="Gene3D" id="3.40.1360.10">
    <property type="match status" value="1"/>
</dbReference>
<proteinExistence type="inferred from homology"/>
<feature type="domain" description="Toprim" evidence="8">
    <location>
        <begin position="81"/>
        <end position="176"/>
    </location>
</feature>
<keyword evidence="1 7" id="KW-0479">Metal-binding</keyword>
<dbReference type="GO" id="GO:0006281">
    <property type="term" value="P:DNA repair"/>
    <property type="evidence" value="ECO:0007669"/>
    <property type="project" value="UniProtKB-UniRule"/>
</dbReference>
<evidence type="ECO:0000256" key="5">
    <source>
        <dbReference type="ARBA" id="ARBA00023172"/>
    </source>
</evidence>
<dbReference type="AlphaFoldDB" id="A0A2A6ZNJ9"/>
<keyword evidence="6 7" id="KW-0234">DNA repair</keyword>
<name>A0A2A6ZNJ9_9FIRM</name>
<dbReference type="Pfam" id="PF21175">
    <property type="entry name" value="RecR_C"/>
    <property type="match status" value="1"/>
</dbReference>
<sequence>MGYTAAPLEKLIEEFSKFPGIGRKGATRMAYQVLSMSDEDAAALAGAIQGAHTKLHRCRICQNYTEADICPICASAKRDPSVICVVETPRDVQAFERTREYHGLYHVLHGLLSPMDGITAEQLCVKELLARLGDGKVKEVIMAMNPTVEGEATAMYLAKLIKPLGIKTTRLAYGLPVGASLEYTDETTLYRALSGRGEL</sequence>
<dbReference type="GO" id="GO:0006310">
    <property type="term" value="P:DNA recombination"/>
    <property type="evidence" value="ECO:0007669"/>
    <property type="project" value="UniProtKB-UniRule"/>
</dbReference>
<dbReference type="SMART" id="SM00493">
    <property type="entry name" value="TOPRIM"/>
    <property type="match status" value="1"/>
</dbReference>
<protein>
    <recommendedName>
        <fullName evidence="7">Recombination protein RecR</fullName>
    </recommendedName>
</protein>
<dbReference type="EMBL" id="NMTQ01000037">
    <property type="protein sequence ID" value="PDX57193.1"/>
    <property type="molecule type" value="Genomic_DNA"/>
</dbReference>
<dbReference type="SUPFAM" id="SSF111304">
    <property type="entry name" value="Recombination protein RecR"/>
    <property type="match status" value="1"/>
</dbReference>
<dbReference type="Gene3D" id="6.10.250.240">
    <property type="match status" value="1"/>
</dbReference>
<keyword evidence="2 7" id="KW-0227">DNA damage</keyword>
<comment type="similarity">
    <text evidence="7">Belongs to the RecR family.</text>
</comment>
<evidence type="ECO:0000256" key="6">
    <source>
        <dbReference type="ARBA" id="ARBA00023204"/>
    </source>
</evidence>